<dbReference type="EMBL" id="MTEI01000002">
    <property type="protein sequence ID" value="OQW89551.1"/>
    <property type="molecule type" value="Genomic_DNA"/>
</dbReference>
<gene>
    <name evidence="6" type="ORF">BWK72_04675</name>
</gene>
<organism evidence="6 7">
    <name type="scientific">Rhodoferax ferrireducens</name>
    <dbReference type="NCBI Taxonomy" id="192843"/>
    <lineage>
        <taxon>Bacteria</taxon>
        <taxon>Pseudomonadati</taxon>
        <taxon>Pseudomonadota</taxon>
        <taxon>Betaproteobacteria</taxon>
        <taxon>Burkholderiales</taxon>
        <taxon>Comamonadaceae</taxon>
        <taxon>Rhodoferax</taxon>
    </lineage>
</organism>
<keyword evidence="2" id="KW-0560">Oxidoreductase</keyword>
<dbReference type="Pfam" id="PF22725">
    <property type="entry name" value="GFO_IDH_MocA_C3"/>
    <property type="match status" value="1"/>
</dbReference>
<dbReference type="Pfam" id="PF01408">
    <property type="entry name" value="GFO_IDH_MocA"/>
    <property type="match status" value="1"/>
</dbReference>
<protein>
    <submittedName>
        <fullName evidence="6">Oxidoreductase</fullName>
    </submittedName>
</protein>
<evidence type="ECO:0000256" key="1">
    <source>
        <dbReference type="ARBA" id="ARBA00010928"/>
    </source>
</evidence>
<comment type="similarity">
    <text evidence="1">Belongs to the Gfo/Idh/MocA family.</text>
</comment>
<evidence type="ECO:0000313" key="7">
    <source>
        <dbReference type="Proteomes" id="UP000192505"/>
    </source>
</evidence>
<comment type="caution">
    <text evidence="6">The sequence shown here is derived from an EMBL/GenBank/DDBJ whole genome shotgun (WGS) entry which is preliminary data.</text>
</comment>
<evidence type="ECO:0000313" key="6">
    <source>
        <dbReference type="EMBL" id="OQW89551.1"/>
    </source>
</evidence>
<sequence>MTSSSPVQMALLGYGSAAKIFHARLIAGVPGLQLACVCSTRANAVHADWPAVRVVATPQEVLADASIDVVVIATPNDSHYPLALSALQAGKHVVVDKPCTVTLADAEHLLAVAAQQGRVMTVFQNRRLDSDFLALQQVLASGELGRVVQVDSHFDRYRPVVPSRWREEDLPGSGLWFDLGSHLVDQALVLFGLPDAISLDLACLRDGSEVNDWFHAVLRYDTVHAGLRVILHASTLVADLGPRWAVHGTTGSFTKFGLDTQEDTLKTSQRPQLGTPSDWGTDPSPGEVLHMATLPGVAAPVSVRHESPNPPGNYLAYYANLRDHLAGQADLLVTPDQVRAVMRVLTLGEQSASEGLVLSVR</sequence>
<dbReference type="Gene3D" id="3.40.50.720">
    <property type="entry name" value="NAD(P)-binding Rossmann-like Domain"/>
    <property type="match status" value="1"/>
</dbReference>
<dbReference type="GO" id="GO:0016491">
    <property type="term" value="F:oxidoreductase activity"/>
    <property type="evidence" value="ECO:0007669"/>
    <property type="project" value="UniProtKB-KW"/>
</dbReference>
<evidence type="ECO:0000259" key="5">
    <source>
        <dbReference type="Pfam" id="PF22725"/>
    </source>
</evidence>
<dbReference type="GO" id="GO:0000166">
    <property type="term" value="F:nucleotide binding"/>
    <property type="evidence" value="ECO:0007669"/>
    <property type="project" value="InterPro"/>
</dbReference>
<dbReference type="Proteomes" id="UP000192505">
    <property type="component" value="Unassembled WGS sequence"/>
</dbReference>
<evidence type="ECO:0000256" key="3">
    <source>
        <dbReference type="SAM" id="MobiDB-lite"/>
    </source>
</evidence>
<feature type="compositionally biased region" description="Polar residues" evidence="3">
    <location>
        <begin position="266"/>
        <end position="275"/>
    </location>
</feature>
<dbReference type="InterPro" id="IPR036291">
    <property type="entry name" value="NAD(P)-bd_dom_sf"/>
</dbReference>
<dbReference type="InterPro" id="IPR000683">
    <property type="entry name" value="Gfo/Idh/MocA-like_OxRdtase_N"/>
</dbReference>
<dbReference type="PANTHER" id="PTHR43708:SF5">
    <property type="entry name" value="CONSERVED EXPRESSED OXIDOREDUCTASE (EUROFUNG)-RELATED"/>
    <property type="match status" value="1"/>
</dbReference>
<dbReference type="NCBIfam" id="NF008607">
    <property type="entry name" value="PRK11579.1"/>
    <property type="match status" value="1"/>
</dbReference>
<dbReference type="Gene3D" id="3.30.360.10">
    <property type="entry name" value="Dihydrodipicolinate Reductase, domain 2"/>
    <property type="match status" value="1"/>
</dbReference>
<dbReference type="PANTHER" id="PTHR43708">
    <property type="entry name" value="CONSERVED EXPRESSED OXIDOREDUCTASE (EUROFUNG)"/>
    <property type="match status" value="1"/>
</dbReference>
<dbReference type="SUPFAM" id="SSF51735">
    <property type="entry name" value="NAD(P)-binding Rossmann-fold domains"/>
    <property type="match status" value="1"/>
</dbReference>
<reference evidence="6 7" key="1">
    <citation type="submission" date="2017-01" db="EMBL/GenBank/DDBJ databases">
        <title>Novel large sulfur bacteria in the metagenomes of groundwater-fed chemosynthetic microbial mats in the Lake Huron basin.</title>
        <authorList>
            <person name="Sharrar A.M."/>
            <person name="Flood B.E."/>
            <person name="Bailey J.V."/>
            <person name="Jones D.S."/>
            <person name="Biddanda B."/>
            <person name="Ruberg S.A."/>
            <person name="Marcus D.N."/>
            <person name="Dick G.J."/>
        </authorList>
    </citation>
    <scope>NUCLEOTIDE SEQUENCE [LARGE SCALE GENOMIC DNA]</scope>
    <source>
        <strain evidence="6">A7</strain>
    </source>
</reference>
<accession>A0A1W9KY70</accession>
<feature type="domain" description="GFO/IDH/MocA-like oxidoreductase" evidence="5">
    <location>
        <begin position="132"/>
        <end position="253"/>
    </location>
</feature>
<evidence type="ECO:0000259" key="4">
    <source>
        <dbReference type="Pfam" id="PF01408"/>
    </source>
</evidence>
<evidence type="ECO:0000256" key="2">
    <source>
        <dbReference type="ARBA" id="ARBA00023002"/>
    </source>
</evidence>
<name>A0A1W9KY70_9BURK</name>
<dbReference type="InterPro" id="IPR051317">
    <property type="entry name" value="Gfo/Idh/MocA_oxidoreduct"/>
</dbReference>
<feature type="region of interest" description="Disordered" evidence="3">
    <location>
        <begin position="264"/>
        <end position="283"/>
    </location>
</feature>
<proteinExistence type="inferred from homology"/>
<dbReference type="InterPro" id="IPR055170">
    <property type="entry name" value="GFO_IDH_MocA-like_dom"/>
</dbReference>
<feature type="domain" description="Gfo/Idh/MocA-like oxidoreductase N-terminal" evidence="4">
    <location>
        <begin position="8"/>
        <end position="122"/>
    </location>
</feature>
<dbReference type="AlphaFoldDB" id="A0A1W9KY70"/>